<feature type="domain" description="Herpesvirus UL97" evidence="4">
    <location>
        <begin position="319"/>
        <end position="498"/>
    </location>
</feature>
<dbReference type="InterPro" id="IPR010615">
    <property type="entry name" value="Herpes_UL97"/>
</dbReference>
<accession>A0A1W6D7U0</accession>
<feature type="compositionally biased region" description="Polar residues" evidence="3">
    <location>
        <begin position="1"/>
        <end position="16"/>
    </location>
</feature>
<organism evidence="5">
    <name type="scientific">Human betaherpesvirus 6</name>
    <dbReference type="NCBI Taxonomy" id="10368"/>
    <lineage>
        <taxon>Viruses</taxon>
        <taxon>Duplodnaviria</taxon>
        <taxon>Heunggongvirae</taxon>
        <taxon>Peploviricota</taxon>
        <taxon>Herviviricetes</taxon>
        <taxon>Herpesvirales</taxon>
        <taxon>Orthoherpesviridae</taxon>
        <taxon>Betaherpesvirinae</taxon>
        <taxon>Roseolovirus</taxon>
    </lineage>
</organism>
<evidence type="ECO:0000256" key="2">
    <source>
        <dbReference type="ARBA" id="ARBA00022777"/>
    </source>
</evidence>
<dbReference type="InterPro" id="IPR008266">
    <property type="entry name" value="Tyr_kinase_AS"/>
</dbReference>
<feature type="region of interest" description="Disordered" evidence="3">
    <location>
        <begin position="1"/>
        <end position="33"/>
    </location>
</feature>
<proteinExistence type="predicted"/>
<dbReference type="PROSITE" id="PS00109">
    <property type="entry name" value="PROTEIN_KINASE_TYR"/>
    <property type="match status" value="1"/>
</dbReference>
<dbReference type="Gene3D" id="1.10.510.10">
    <property type="entry name" value="Transferase(Phosphotransferase) domain 1"/>
    <property type="match status" value="1"/>
</dbReference>
<dbReference type="GO" id="GO:0005524">
    <property type="term" value="F:ATP binding"/>
    <property type="evidence" value="ECO:0007669"/>
    <property type="project" value="InterPro"/>
</dbReference>
<dbReference type="EMBL" id="KY274488">
    <property type="protein sequence ID" value="ARJ98977.1"/>
    <property type="molecule type" value="Genomic_DNA"/>
</dbReference>
<keyword evidence="2" id="KW-0418">Kinase</keyword>
<dbReference type="SUPFAM" id="SSF56112">
    <property type="entry name" value="Protein kinase-like (PK-like)"/>
    <property type="match status" value="1"/>
</dbReference>
<protein>
    <submittedName>
        <fullName evidence="5">U69</fullName>
    </submittedName>
</protein>
<evidence type="ECO:0000256" key="3">
    <source>
        <dbReference type="SAM" id="MobiDB-lite"/>
    </source>
</evidence>
<evidence type="ECO:0000313" key="5">
    <source>
        <dbReference type="EMBL" id="ARJ98977.1"/>
    </source>
</evidence>
<evidence type="ECO:0000259" key="4">
    <source>
        <dbReference type="Pfam" id="PF06734"/>
    </source>
</evidence>
<dbReference type="GO" id="GO:0016032">
    <property type="term" value="P:viral process"/>
    <property type="evidence" value="ECO:0007669"/>
    <property type="project" value="InterPro"/>
</dbReference>
<evidence type="ECO:0000256" key="1">
    <source>
        <dbReference type="ARBA" id="ARBA00022679"/>
    </source>
</evidence>
<name>A0A1W6D7U0_9BETA</name>
<sequence length="563" mass="63892">MDNGVETPQGQKTQPINLPPDRKRLRKHDGLGKGVKRKLFAEDSSPLKKQISACSDMETLSSPVKFGCKSRSASALDESFGKCKHETACDCSAIEELLCHESLLDSPMKLSNAHTMFSSDKWKLELEKIIASKQIFLDMSENVELVAYGETLCNLRIFEKISSPFLFDVQSEERSYSVVYVPHNKELCGQFCQPEKTMARVLGVGAYGKVFDIDKVAIKTANEDESVISAFIAGVIRAKSGADLLSHDCVINNLLISNSVCMDHKVSLSRTYDVDLYKFEDWDVRNVMNYYSVFCKLADAVRFLNLKCRINHFDISPMNIFINHKKEIIFDAVLADYSLSEIHPEYNGTCAIAKEYDRNLQLVPISRNKFCDMFNPGFRPLVANAMILVNVCEAFDGENNPLRHCNLDLCAFAQVVLLCVLRMTDKRGCREAQLYYEKRLFALANEACRLNPLRYPFAYRDACCKVLAEHVVLLGLLFYRDVVDIYEKIYDFLDERGEFGLRDLFEATFLNNSKLTRRQPIRGGLASIQSSEYGEKLLHDLRALFLITSSADLDKDTSSLFQM</sequence>
<dbReference type="Pfam" id="PF06734">
    <property type="entry name" value="UL97"/>
    <property type="match status" value="1"/>
</dbReference>
<dbReference type="GO" id="GO:0004672">
    <property type="term" value="F:protein kinase activity"/>
    <property type="evidence" value="ECO:0007669"/>
    <property type="project" value="InterPro"/>
</dbReference>
<dbReference type="InterPro" id="IPR011009">
    <property type="entry name" value="Kinase-like_dom_sf"/>
</dbReference>
<reference evidence="5" key="1">
    <citation type="journal article" date="2018" name="BMC Genomics">
        <title>Comparative genomic, transcriptomic, and proteomic reannotation of human herpesvirus 6.</title>
        <authorList>
            <person name="Greninger A.L."/>
            <person name="Knudsen G.M."/>
            <person name="Roychoudhury P."/>
            <person name="Hanson D.J."/>
            <person name="Sedlak R.H."/>
            <person name="Xie H."/>
            <person name="Guan J."/>
            <person name="Nguyen T."/>
            <person name="Peddu V."/>
            <person name="Boeckh M."/>
            <person name="Huang M.L."/>
            <person name="Cook L."/>
            <person name="Depledge D.P."/>
            <person name="Zerr D.M."/>
            <person name="Koelle D.M."/>
            <person name="Gantt S."/>
            <person name="Yoshikawa T."/>
            <person name="Caserta M."/>
            <person name="Hill J.A."/>
            <person name="Jerome K.R."/>
        </authorList>
    </citation>
    <scope>NUCLEOTIDE SEQUENCE</scope>
    <source>
        <strain evidence="5">Japan-a3</strain>
    </source>
</reference>
<keyword evidence="1" id="KW-0808">Transferase</keyword>